<proteinExistence type="predicted"/>
<organism evidence="4 5">
    <name type="scientific">Geomonas limicola</name>
    <dbReference type="NCBI Taxonomy" id="2740186"/>
    <lineage>
        <taxon>Bacteria</taxon>
        <taxon>Pseudomonadati</taxon>
        <taxon>Thermodesulfobacteriota</taxon>
        <taxon>Desulfuromonadia</taxon>
        <taxon>Geobacterales</taxon>
        <taxon>Geobacteraceae</taxon>
        <taxon>Geomonas</taxon>
    </lineage>
</organism>
<dbReference type="PANTHER" id="PTHR48267:SF1">
    <property type="entry name" value="BILIRUBIN OXIDASE"/>
    <property type="match status" value="1"/>
</dbReference>
<dbReference type="GO" id="GO:0016491">
    <property type="term" value="F:oxidoreductase activity"/>
    <property type="evidence" value="ECO:0007669"/>
    <property type="project" value="InterPro"/>
</dbReference>
<keyword evidence="4" id="KW-0946">Virion</keyword>
<dbReference type="Pfam" id="PF07731">
    <property type="entry name" value="Cu-oxidase_2"/>
    <property type="match status" value="1"/>
</dbReference>
<keyword evidence="1" id="KW-0732">Signal</keyword>
<name>A0A6V8N8X1_9BACT</name>
<dbReference type="PANTHER" id="PTHR48267">
    <property type="entry name" value="CUPREDOXIN SUPERFAMILY PROTEIN"/>
    <property type="match status" value="1"/>
</dbReference>
<feature type="signal peptide" evidence="1">
    <location>
        <begin position="1"/>
        <end position="24"/>
    </location>
</feature>
<dbReference type="InterPro" id="IPR011706">
    <property type="entry name" value="Cu-oxidase_C"/>
</dbReference>
<feature type="chain" id="PRO_5028181034" evidence="1">
    <location>
        <begin position="25"/>
        <end position="785"/>
    </location>
</feature>
<dbReference type="Pfam" id="PF00394">
    <property type="entry name" value="Cu-oxidase"/>
    <property type="match status" value="1"/>
</dbReference>
<keyword evidence="4" id="KW-0167">Capsid protein</keyword>
<feature type="domain" description="Plastocyanin-like" evidence="2">
    <location>
        <begin position="366"/>
        <end position="435"/>
    </location>
</feature>
<keyword evidence="5" id="KW-1185">Reference proteome</keyword>
<comment type="caution">
    <text evidence="4">The sequence shown here is derived from an EMBL/GenBank/DDBJ whole genome shotgun (WGS) entry which is preliminary data.</text>
</comment>
<evidence type="ECO:0000259" key="2">
    <source>
        <dbReference type="Pfam" id="PF00394"/>
    </source>
</evidence>
<evidence type="ECO:0000313" key="5">
    <source>
        <dbReference type="Proteomes" id="UP000587586"/>
    </source>
</evidence>
<dbReference type="Gene3D" id="2.60.40.420">
    <property type="entry name" value="Cupredoxins - blue copper proteins"/>
    <property type="match status" value="3"/>
</dbReference>
<dbReference type="InterPro" id="IPR045087">
    <property type="entry name" value="Cu-oxidase_fam"/>
</dbReference>
<dbReference type="SUPFAM" id="SSF49503">
    <property type="entry name" value="Cupredoxins"/>
    <property type="match status" value="3"/>
</dbReference>
<dbReference type="InterPro" id="IPR001117">
    <property type="entry name" value="Cu-oxidase_2nd"/>
</dbReference>
<accession>A0A6V8N8X1</accession>
<dbReference type="Proteomes" id="UP000587586">
    <property type="component" value="Unassembled WGS sequence"/>
</dbReference>
<evidence type="ECO:0000256" key="1">
    <source>
        <dbReference type="SAM" id="SignalP"/>
    </source>
</evidence>
<reference evidence="5" key="1">
    <citation type="submission" date="2020-06" db="EMBL/GenBank/DDBJ databases">
        <title>Draft genomic sequecing of Geomonas sp. Red745.</title>
        <authorList>
            <person name="Itoh H."/>
            <person name="Xu Z.X."/>
            <person name="Ushijima N."/>
            <person name="Masuda Y."/>
            <person name="Shiratori Y."/>
            <person name="Senoo K."/>
        </authorList>
    </citation>
    <scope>NUCLEOTIDE SEQUENCE [LARGE SCALE GENOMIC DNA]</scope>
    <source>
        <strain evidence="5">Red745</strain>
    </source>
</reference>
<dbReference type="GO" id="GO:0005507">
    <property type="term" value="F:copper ion binding"/>
    <property type="evidence" value="ECO:0007669"/>
    <property type="project" value="InterPro"/>
</dbReference>
<feature type="domain" description="Plastocyanin-like" evidence="3">
    <location>
        <begin position="759"/>
        <end position="783"/>
    </location>
</feature>
<sequence length="785" mass="84873">MRTRTFQLGLMLAMLLIEVTTARASVLVPQTAVPGACIPQFAVSLPVFGPAGSQPRVNTRQHPLVTIEMKETRQQILPTDASAYPASYFDSINQVPAPCPAVNIQETQIWAYETTDSLTGKLLGPARWPAVTLDSTRSNPTMVQYVNNLPPFNYSNQSGTSFVDGLVQGLITIDQTNLWADPLAMACHSRIPPVNCVQNPDDACCRPFVGPAPTVPHLHGAEVPPGFDGGPTAWFTPDGRKGPEFKTLGRPGPGKAVYLYNNSQEPGTLWFHDHNLGATRGGVYSSLAGFYLLRDSAKEPKRLPGDAYEIEMVFQDRQFDTNSQVFFPDGSGSDVATSNLNGPPTNPDVHPFWIPEFIGDVSIVNGAPWPVLKVEPRRYRFRLLNGANARVYRLSFGAPTYQIVADAAYLDAPVAVSQVFIAPGERADIIVDFSKFAGKTITVSNDAPVPFPDGLYPVPHPGLDLNGNPVTLPADQPQMASIMRFVVARSCVAKDTSCDPAQGQCQRPTPVLKLTDGNGGIARGVKVDKVRQLILKEHGGAGGPIEVLLNNTNFDGMILNQMSPNLPADGISEAPRVGSIEMWEIINLTADAHPIHTHLVQFEIMNRESFDMDGTMGSGIPGGYIGYDDGVSPRIPGAWPKAYSPVVNSPLCFNVDPNPADDPFNPCPGFGPPLPYNNNGRTTTVNGNKVAVVGGNPDVAPYLLHDATPPPAEEAGLKDTAKSIPGQVMRVLMRFAPTGVPLTPNKSLAGVNLYPFDPTQGQYVWHCHILDHEDNDMMRPYKVVK</sequence>
<dbReference type="RefSeq" id="WP_183360495.1">
    <property type="nucleotide sequence ID" value="NZ_BLXZ01000003.1"/>
</dbReference>
<dbReference type="EMBL" id="BLXZ01000003">
    <property type="protein sequence ID" value="GFO67963.1"/>
    <property type="molecule type" value="Genomic_DNA"/>
</dbReference>
<gene>
    <name evidence="4" type="primary">cotA_1</name>
    <name evidence="4" type="ORF">GMLC_15420</name>
</gene>
<evidence type="ECO:0000259" key="3">
    <source>
        <dbReference type="Pfam" id="PF07731"/>
    </source>
</evidence>
<dbReference type="CDD" id="cd13868">
    <property type="entry name" value="CuRO_2_CotA_like"/>
    <property type="match status" value="1"/>
</dbReference>
<evidence type="ECO:0000313" key="4">
    <source>
        <dbReference type="EMBL" id="GFO67963.1"/>
    </source>
</evidence>
<dbReference type="InterPro" id="IPR008972">
    <property type="entry name" value="Cupredoxin"/>
</dbReference>
<protein>
    <submittedName>
        <fullName evidence="4">Spore coat protein</fullName>
    </submittedName>
</protein>
<dbReference type="AlphaFoldDB" id="A0A6V8N8X1"/>